<feature type="transmembrane region" description="Helical" evidence="2">
    <location>
        <begin position="176"/>
        <end position="194"/>
    </location>
</feature>
<dbReference type="NCBIfam" id="TIGR01571">
    <property type="entry name" value="A_thal_Cys_rich"/>
    <property type="match status" value="1"/>
</dbReference>
<keyword evidence="2" id="KW-0812">Transmembrane</keyword>
<keyword evidence="4" id="KW-1185">Reference proteome</keyword>
<dbReference type="InterPro" id="IPR006461">
    <property type="entry name" value="PLAC_motif_containing"/>
</dbReference>
<keyword evidence="2" id="KW-0472">Membrane</keyword>
<name>A0AAP0BH73_9ASPA</name>
<feature type="region of interest" description="Disordered" evidence="1">
    <location>
        <begin position="99"/>
        <end position="121"/>
    </location>
</feature>
<dbReference type="PANTHER" id="PTHR15907">
    <property type="entry name" value="DUF614 FAMILY PROTEIN-RELATED"/>
    <property type="match status" value="1"/>
</dbReference>
<dbReference type="Proteomes" id="UP001418222">
    <property type="component" value="Unassembled WGS sequence"/>
</dbReference>
<dbReference type="Pfam" id="PF04749">
    <property type="entry name" value="PLAC8"/>
    <property type="match status" value="1"/>
</dbReference>
<reference evidence="3 4" key="1">
    <citation type="journal article" date="2022" name="Nat. Plants">
        <title>Genomes of leafy and leafless Platanthera orchids illuminate the evolution of mycoheterotrophy.</title>
        <authorList>
            <person name="Li M.H."/>
            <person name="Liu K.W."/>
            <person name="Li Z."/>
            <person name="Lu H.C."/>
            <person name="Ye Q.L."/>
            <person name="Zhang D."/>
            <person name="Wang J.Y."/>
            <person name="Li Y.F."/>
            <person name="Zhong Z.M."/>
            <person name="Liu X."/>
            <person name="Yu X."/>
            <person name="Liu D.K."/>
            <person name="Tu X.D."/>
            <person name="Liu B."/>
            <person name="Hao Y."/>
            <person name="Liao X.Y."/>
            <person name="Jiang Y.T."/>
            <person name="Sun W.H."/>
            <person name="Chen J."/>
            <person name="Chen Y.Q."/>
            <person name="Ai Y."/>
            <person name="Zhai J.W."/>
            <person name="Wu S.S."/>
            <person name="Zhou Z."/>
            <person name="Hsiao Y.Y."/>
            <person name="Wu W.L."/>
            <person name="Chen Y.Y."/>
            <person name="Lin Y.F."/>
            <person name="Hsu J.L."/>
            <person name="Li C.Y."/>
            <person name="Wang Z.W."/>
            <person name="Zhao X."/>
            <person name="Zhong W.Y."/>
            <person name="Ma X.K."/>
            <person name="Ma L."/>
            <person name="Huang J."/>
            <person name="Chen G.Z."/>
            <person name="Huang M.Z."/>
            <person name="Huang L."/>
            <person name="Peng D.H."/>
            <person name="Luo Y.B."/>
            <person name="Zou S.Q."/>
            <person name="Chen S.P."/>
            <person name="Lan S."/>
            <person name="Tsai W.C."/>
            <person name="Van de Peer Y."/>
            <person name="Liu Z.J."/>
        </authorList>
    </citation>
    <scope>NUCLEOTIDE SEQUENCE [LARGE SCALE GENOMIC DNA]</scope>
    <source>
        <strain evidence="3">Lor287</strain>
    </source>
</reference>
<organism evidence="3 4">
    <name type="scientific">Platanthera zijinensis</name>
    <dbReference type="NCBI Taxonomy" id="2320716"/>
    <lineage>
        <taxon>Eukaryota</taxon>
        <taxon>Viridiplantae</taxon>
        <taxon>Streptophyta</taxon>
        <taxon>Embryophyta</taxon>
        <taxon>Tracheophyta</taxon>
        <taxon>Spermatophyta</taxon>
        <taxon>Magnoliopsida</taxon>
        <taxon>Liliopsida</taxon>
        <taxon>Asparagales</taxon>
        <taxon>Orchidaceae</taxon>
        <taxon>Orchidoideae</taxon>
        <taxon>Orchideae</taxon>
        <taxon>Orchidinae</taxon>
        <taxon>Platanthera</taxon>
    </lineage>
</organism>
<evidence type="ECO:0000313" key="3">
    <source>
        <dbReference type="EMBL" id="KAK8939008.1"/>
    </source>
</evidence>
<accession>A0AAP0BH73</accession>
<evidence type="ECO:0000256" key="2">
    <source>
        <dbReference type="SAM" id="Phobius"/>
    </source>
</evidence>
<comment type="caution">
    <text evidence="3">The sequence shown here is derived from an EMBL/GenBank/DDBJ whole genome shotgun (WGS) entry which is preliminary data.</text>
</comment>
<evidence type="ECO:0000313" key="4">
    <source>
        <dbReference type="Proteomes" id="UP001418222"/>
    </source>
</evidence>
<evidence type="ECO:0000256" key="1">
    <source>
        <dbReference type="SAM" id="MobiDB-lite"/>
    </source>
</evidence>
<protein>
    <submittedName>
        <fullName evidence="3">Protein PLANT CADMIUM RESISTANCE 8</fullName>
    </submittedName>
</protein>
<proteinExistence type="predicted"/>
<keyword evidence="2" id="KW-1133">Transmembrane helix</keyword>
<gene>
    <name evidence="3" type="primary">PCR8</name>
    <name evidence="3" type="ORF">KSP39_PZI011031</name>
</gene>
<sequence length="265" mass="29489">MSFVVRSSCLRIHGPASRSLLQCQATRCSVFRREQSRVYSFLPTESSLPVRSGYKFLDSIFQPGCQYSSLSCLQKAPPTLNYSSVLLQLLQFRPRKSIPHPRAHQTSMAPRQMTVEGPVGSTPTDLTNVGEPWSTGLYDCHLNPTNTIMTAFFPCVTFGEIAEILDHGKTSSTLGSFMYILMVPAMLTCCNIGAKYRKKLRNRYNLVEAPGGDLTLHLFCFYCALCQEFRELQHRGIDPSLGWMGNLAQQQGAATAAPGNQFMGR</sequence>
<dbReference type="AlphaFoldDB" id="A0AAP0BH73"/>
<dbReference type="EMBL" id="JBBWWQ010000009">
    <property type="protein sequence ID" value="KAK8939008.1"/>
    <property type="molecule type" value="Genomic_DNA"/>
</dbReference>